<sequence length="70" mass="7775">MRSNAFENSPEKSKIPPPPAEQDGTEQIPSRAEENGFLKIASISYGRGKTYFDGKGKNVCKERNNQLFLG</sequence>
<keyword evidence="3" id="KW-1185">Reference proteome</keyword>
<name>A0AAV4WBC4_CAEEX</name>
<accession>A0AAV4WBC4</accession>
<reference evidence="2 3" key="1">
    <citation type="submission" date="2021-06" db="EMBL/GenBank/DDBJ databases">
        <title>Caerostris extrusa draft genome.</title>
        <authorList>
            <person name="Kono N."/>
            <person name="Arakawa K."/>
        </authorList>
    </citation>
    <scope>NUCLEOTIDE SEQUENCE [LARGE SCALE GENOMIC DNA]</scope>
</reference>
<evidence type="ECO:0000313" key="2">
    <source>
        <dbReference type="EMBL" id="GIY80260.1"/>
    </source>
</evidence>
<dbReference type="Proteomes" id="UP001054945">
    <property type="component" value="Unassembled WGS sequence"/>
</dbReference>
<dbReference type="EMBL" id="BPLR01015989">
    <property type="protein sequence ID" value="GIY80260.1"/>
    <property type="molecule type" value="Genomic_DNA"/>
</dbReference>
<feature type="non-terminal residue" evidence="2">
    <location>
        <position position="70"/>
    </location>
</feature>
<dbReference type="AlphaFoldDB" id="A0AAV4WBC4"/>
<organism evidence="2 3">
    <name type="scientific">Caerostris extrusa</name>
    <name type="common">Bark spider</name>
    <name type="synonym">Caerostris bankana</name>
    <dbReference type="NCBI Taxonomy" id="172846"/>
    <lineage>
        <taxon>Eukaryota</taxon>
        <taxon>Metazoa</taxon>
        <taxon>Ecdysozoa</taxon>
        <taxon>Arthropoda</taxon>
        <taxon>Chelicerata</taxon>
        <taxon>Arachnida</taxon>
        <taxon>Araneae</taxon>
        <taxon>Araneomorphae</taxon>
        <taxon>Entelegynae</taxon>
        <taxon>Araneoidea</taxon>
        <taxon>Araneidae</taxon>
        <taxon>Caerostris</taxon>
    </lineage>
</organism>
<proteinExistence type="predicted"/>
<comment type="caution">
    <text evidence="2">The sequence shown here is derived from an EMBL/GenBank/DDBJ whole genome shotgun (WGS) entry which is preliminary data.</text>
</comment>
<evidence type="ECO:0000313" key="3">
    <source>
        <dbReference type="Proteomes" id="UP001054945"/>
    </source>
</evidence>
<feature type="region of interest" description="Disordered" evidence="1">
    <location>
        <begin position="1"/>
        <end position="33"/>
    </location>
</feature>
<evidence type="ECO:0000256" key="1">
    <source>
        <dbReference type="SAM" id="MobiDB-lite"/>
    </source>
</evidence>
<gene>
    <name evidence="2" type="ORF">CEXT_262711</name>
</gene>
<protein>
    <submittedName>
        <fullName evidence="2">Uncharacterized protein</fullName>
    </submittedName>
</protein>